<evidence type="ECO:0000313" key="2">
    <source>
        <dbReference type="EMBL" id="CAD5214720.1"/>
    </source>
</evidence>
<organism evidence="2 3">
    <name type="scientific">Bursaphelenchus okinawaensis</name>
    <dbReference type="NCBI Taxonomy" id="465554"/>
    <lineage>
        <taxon>Eukaryota</taxon>
        <taxon>Metazoa</taxon>
        <taxon>Ecdysozoa</taxon>
        <taxon>Nematoda</taxon>
        <taxon>Chromadorea</taxon>
        <taxon>Rhabditida</taxon>
        <taxon>Tylenchina</taxon>
        <taxon>Tylenchomorpha</taxon>
        <taxon>Aphelenchoidea</taxon>
        <taxon>Aphelenchoididae</taxon>
        <taxon>Bursaphelenchus</taxon>
    </lineage>
</organism>
<comment type="caution">
    <text evidence="2">The sequence shown here is derived from an EMBL/GenBank/DDBJ whole genome shotgun (WGS) entry which is preliminary data.</text>
</comment>
<name>A0A811KEF8_9BILA</name>
<dbReference type="Proteomes" id="UP000614601">
    <property type="component" value="Unassembled WGS sequence"/>
</dbReference>
<accession>A0A811KEF8</accession>
<evidence type="ECO:0000256" key="1">
    <source>
        <dbReference type="SAM" id="Phobius"/>
    </source>
</evidence>
<keyword evidence="1" id="KW-1133">Transmembrane helix</keyword>
<reference evidence="2" key="1">
    <citation type="submission" date="2020-09" db="EMBL/GenBank/DDBJ databases">
        <authorList>
            <person name="Kikuchi T."/>
        </authorList>
    </citation>
    <scope>NUCLEOTIDE SEQUENCE</scope>
    <source>
        <strain evidence="2">SH1</strain>
    </source>
</reference>
<evidence type="ECO:0000313" key="3">
    <source>
        <dbReference type="Proteomes" id="UP000614601"/>
    </source>
</evidence>
<dbReference type="Proteomes" id="UP000783686">
    <property type="component" value="Unassembled WGS sequence"/>
</dbReference>
<dbReference type="AlphaFoldDB" id="A0A811KEF8"/>
<feature type="transmembrane region" description="Helical" evidence="1">
    <location>
        <begin position="32"/>
        <end position="50"/>
    </location>
</feature>
<proteinExistence type="predicted"/>
<dbReference type="EMBL" id="CAJFDH010000003">
    <property type="protein sequence ID" value="CAD5214720.1"/>
    <property type="molecule type" value="Genomic_DNA"/>
</dbReference>
<keyword evidence="3" id="KW-1185">Reference proteome</keyword>
<sequence>MFDTSTEFYSVFDADELPPEELYQWFLGTERTVIVLNTIVVTITLIVMSTSSRTMLKRYHYFLINEIVCFLTSDLAVYLNGLMILFPTPCFVLGGPINYLTTSLTTWTLVVVINTVTARIAALFRLE</sequence>
<keyword evidence="1" id="KW-0812">Transmembrane</keyword>
<keyword evidence="1" id="KW-0472">Membrane</keyword>
<protein>
    <submittedName>
        <fullName evidence="2">Uncharacterized protein</fullName>
    </submittedName>
</protein>
<gene>
    <name evidence="2" type="ORF">BOKJ2_LOCUS5734</name>
</gene>
<dbReference type="EMBL" id="CAJFCW020000003">
    <property type="protein sequence ID" value="CAG9103164.1"/>
    <property type="molecule type" value="Genomic_DNA"/>
</dbReference>
<feature type="transmembrane region" description="Helical" evidence="1">
    <location>
        <begin position="106"/>
        <end position="126"/>
    </location>
</feature>
<feature type="transmembrane region" description="Helical" evidence="1">
    <location>
        <begin position="62"/>
        <end position="86"/>
    </location>
</feature>